<evidence type="ECO:0000313" key="2">
    <source>
        <dbReference type="EMBL" id="RZF65564.1"/>
    </source>
</evidence>
<proteinExistence type="predicted"/>
<name>A0A4Q6Y6G9_9SPHN</name>
<dbReference type="OrthoDB" id="7586043at2"/>
<sequence>MDETTGWSITGERGSLQQAIILPLGLGLAIFLFSSVPFLFAKGHALHDIFLGEPIIIASIATTLGMLFFFTLRGVRSRLIGGRSPKMFFFLMFGGYYLIGLFLFFGYSLDNHQLAVDLDAHGMMAQARLVRTFVEECGKNGCSTGIEYEFTPRGSNHLARGTANEGDPNRYPNPEYSYAVSTGTVPILYDPENPSRSMVYWNGNIHRQASWRSVMFSVTLLSGFLLIPMIGMGIPLWLIMGALTKYYATAQATGSTPS</sequence>
<comment type="caution">
    <text evidence="2">The sequence shown here is derived from an EMBL/GenBank/DDBJ whole genome shotgun (WGS) entry which is preliminary data.</text>
</comment>
<keyword evidence="1" id="KW-0812">Transmembrane</keyword>
<dbReference type="Proteomes" id="UP000292085">
    <property type="component" value="Unassembled WGS sequence"/>
</dbReference>
<dbReference type="AlphaFoldDB" id="A0A4Q6Y6G9"/>
<dbReference type="RefSeq" id="WP_130155500.1">
    <property type="nucleotide sequence ID" value="NZ_SGIS01000005.1"/>
</dbReference>
<feature type="transmembrane region" description="Helical" evidence="1">
    <location>
        <begin position="55"/>
        <end position="75"/>
    </location>
</feature>
<accession>A0A4Q6Y6G9</accession>
<evidence type="ECO:0000256" key="1">
    <source>
        <dbReference type="SAM" id="Phobius"/>
    </source>
</evidence>
<keyword evidence="1" id="KW-1133">Transmembrane helix</keyword>
<feature type="transmembrane region" description="Helical" evidence="1">
    <location>
        <begin position="87"/>
        <end position="109"/>
    </location>
</feature>
<evidence type="ECO:0000313" key="3">
    <source>
        <dbReference type="Proteomes" id="UP000292085"/>
    </source>
</evidence>
<organism evidence="2 3">
    <name type="scientific">Sphingomonas populi</name>
    <dbReference type="NCBI Taxonomy" id="2484750"/>
    <lineage>
        <taxon>Bacteria</taxon>
        <taxon>Pseudomonadati</taxon>
        <taxon>Pseudomonadota</taxon>
        <taxon>Alphaproteobacteria</taxon>
        <taxon>Sphingomonadales</taxon>
        <taxon>Sphingomonadaceae</taxon>
        <taxon>Sphingomonas</taxon>
    </lineage>
</organism>
<keyword evidence="3" id="KW-1185">Reference proteome</keyword>
<dbReference type="EMBL" id="SGIS01000005">
    <property type="protein sequence ID" value="RZF65564.1"/>
    <property type="molecule type" value="Genomic_DNA"/>
</dbReference>
<gene>
    <name evidence="2" type="ORF">EWE75_04490</name>
</gene>
<feature type="transmembrane region" description="Helical" evidence="1">
    <location>
        <begin position="214"/>
        <end position="239"/>
    </location>
</feature>
<reference evidence="2 3" key="1">
    <citation type="submission" date="2019-02" db="EMBL/GenBank/DDBJ databases">
        <authorList>
            <person name="Li Y."/>
        </authorList>
    </citation>
    <scope>NUCLEOTIDE SEQUENCE [LARGE SCALE GENOMIC DNA]</scope>
    <source>
        <strain evidence="2 3">3-7</strain>
    </source>
</reference>
<keyword evidence="1" id="KW-0472">Membrane</keyword>
<protein>
    <submittedName>
        <fullName evidence="2">DUF3592 domain-containing protein</fullName>
    </submittedName>
</protein>
<feature type="transmembrane region" description="Helical" evidence="1">
    <location>
        <begin position="20"/>
        <end position="40"/>
    </location>
</feature>